<keyword evidence="4" id="KW-1185">Reference proteome</keyword>
<feature type="region of interest" description="Disordered" evidence="1">
    <location>
        <begin position="277"/>
        <end position="402"/>
    </location>
</feature>
<dbReference type="PROSITE" id="PS50812">
    <property type="entry name" value="PWWP"/>
    <property type="match status" value="1"/>
</dbReference>
<evidence type="ECO:0000313" key="3">
    <source>
        <dbReference type="EMBL" id="KAK5987307.1"/>
    </source>
</evidence>
<feature type="compositionally biased region" description="Basic and acidic residues" evidence="1">
    <location>
        <begin position="1"/>
        <end position="10"/>
    </location>
</feature>
<accession>A0ABR0S574</accession>
<feature type="compositionally biased region" description="Basic and acidic residues" evidence="1">
    <location>
        <begin position="375"/>
        <end position="402"/>
    </location>
</feature>
<evidence type="ECO:0000313" key="4">
    <source>
        <dbReference type="Proteomes" id="UP001338125"/>
    </source>
</evidence>
<dbReference type="Gene3D" id="2.30.30.140">
    <property type="match status" value="1"/>
</dbReference>
<feature type="compositionally biased region" description="Basic and acidic residues" evidence="1">
    <location>
        <begin position="520"/>
        <end position="559"/>
    </location>
</feature>
<dbReference type="Pfam" id="PF00855">
    <property type="entry name" value="PWWP"/>
    <property type="match status" value="1"/>
</dbReference>
<comment type="caution">
    <text evidence="3">The sequence shown here is derived from an EMBL/GenBank/DDBJ whole genome shotgun (WGS) entry which is preliminary data.</text>
</comment>
<evidence type="ECO:0000256" key="1">
    <source>
        <dbReference type="SAM" id="MobiDB-lite"/>
    </source>
</evidence>
<feature type="region of interest" description="Disordered" evidence="1">
    <location>
        <begin position="494"/>
        <end position="577"/>
    </location>
</feature>
<dbReference type="SUPFAM" id="SSF63748">
    <property type="entry name" value="Tudor/PWWP/MBT"/>
    <property type="match status" value="1"/>
</dbReference>
<evidence type="ECO:0000259" key="2">
    <source>
        <dbReference type="PROSITE" id="PS50812"/>
    </source>
</evidence>
<protein>
    <recommendedName>
        <fullName evidence="2">PWWP domain-containing protein</fullName>
    </recommendedName>
</protein>
<feature type="domain" description="PWWP" evidence="2">
    <location>
        <begin position="148"/>
        <end position="231"/>
    </location>
</feature>
<feature type="region of interest" description="Disordered" evidence="1">
    <location>
        <begin position="1"/>
        <end position="137"/>
    </location>
</feature>
<feature type="compositionally biased region" description="Basic and acidic residues" evidence="1">
    <location>
        <begin position="70"/>
        <end position="82"/>
    </location>
</feature>
<sequence>MADNSPEKSEAAAPIASTEETSVAEVKATGEAELTAKDDNKPEEEASKEETKETEETKESEPAEESAEVASEKPDEGEKNANADEDAEMKDAVDTAPAEGETETVAAVEIPAAKSSKNRRKSAAGESKGKTLNRKGSKARLTHIDAQPGDHFLVKLKGFPAWPAIICDESMLPHALINSRPVSAARPDGTYAEAYADGGKRVHDRSFPVMYLYTNEFGWVANTALTELTAEKARDTITEKMRKDLKAAFELATEQNSIDHYKEILQSFQEELIAQEEARKEAAATPKKPKKGKAAKASDEDEDVEMAEAEEPPKSKSKKRKADEDISTPQRTESVKKPKIKLNTSSTPKAANGTPTAKSKDAAAPKTTKAKAKKGKEAGEKKSEAPKEVKMTPEERHARKEKEVLYLRHKLQRGLLTREQQPREDEMESMSGFITLLENFNDLEVSIIRATKINKVLKAILKLDSVPREEEFNFKKRSQSLLDKWNKLLASDGGSAPAANGVNGTSDANTAEKPAGANGVKDDAKTESDKGTEETSEDTKAKVEESAPKEEEGAEKENEKEDEEMAPSTSEPVEAAA</sequence>
<organism evidence="3 4">
    <name type="scientific">Cladobotryum mycophilum</name>
    <dbReference type="NCBI Taxonomy" id="491253"/>
    <lineage>
        <taxon>Eukaryota</taxon>
        <taxon>Fungi</taxon>
        <taxon>Dikarya</taxon>
        <taxon>Ascomycota</taxon>
        <taxon>Pezizomycotina</taxon>
        <taxon>Sordariomycetes</taxon>
        <taxon>Hypocreomycetidae</taxon>
        <taxon>Hypocreales</taxon>
        <taxon>Hypocreaceae</taxon>
        <taxon>Cladobotryum</taxon>
    </lineage>
</organism>
<dbReference type="EMBL" id="JAVFKD010000016">
    <property type="protein sequence ID" value="KAK5987307.1"/>
    <property type="molecule type" value="Genomic_DNA"/>
</dbReference>
<feature type="compositionally biased region" description="Low complexity" evidence="1">
    <location>
        <begin position="95"/>
        <end position="109"/>
    </location>
</feature>
<name>A0ABR0S574_9HYPO</name>
<dbReference type="SMART" id="SM00293">
    <property type="entry name" value="PWWP"/>
    <property type="match status" value="1"/>
</dbReference>
<feature type="compositionally biased region" description="Acidic residues" evidence="1">
    <location>
        <begin position="299"/>
        <end position="310"/>
    </location>
</feature>
<dbReference type="Proteomes" id="UP001338125">
    <property type="component" value="Unassembled WGS sequence"/>
</dbReference>
<dbReference type="InterPro" id="IPR000313">
    <property type="entry name" value="PWWP_dom"/>
</dbReference>
<reference evidence="3 4" key="1">
    <citation type="submission" date="2024-01" db="EMBL/GenBank/DDBJ databases">
        <title>Complete genome of Cladobotryum mycophilum ATHUM6906.</title>
        <authorList>
            <person name="Christinaki A.C."/>
            <person name="Myridakis A.I."/>
            <person name="Kouvelis V.N."/>
        </authorList>
    </citation>
    <scope>NUCLEOTIDE SEQUENCE [LARGE SCALE GENOMIC DNA]</scope>
    <source>
        <strain evidence="3 4">ATHUM6906</strain>
    </source>
</reference>
<proteinExistence type="predicted"/>
<feature type="compositionally biased region" description="Basic and acidic residues" evidence="1">
    <location>
        <begin position="28"/>
        <end position="61"/>
    </location>
</feature>
<gene>
    <name evidence="3" type="ORF">PT974_11432</name>
</gene>